<feature type="transmembrane region" description="Helical" evidence="1">
    <location>
        <begin position="95"/>
        <end position="114"/>
    </location>
</feature>
<comment type="caution">
    <text evidence="2">The sequence shown here is derived from an EMBL/GenBank/DDBJ whole genome shotgun (WGS) entry which is preliminary data.</text>
</comment>
<dbReference type="Proteomes" id="UP000579945">
    <property type="component" value="Unassembled WGS sequence"/>
</dbReference>
<sequence>MTVNANPPRQARWDGWRRCAVIGTVTLVPTSVLAWVYVLSTYAFSRCLTYGEQCDPDSSGLMSLAWWAFWGSAAAGLLAIVLPARWQAMTWLRPALAVTQLLLQLVTFTAVVAAA</sequence>
<keyword evidence="3" id="KW-1185">Reference proteome</keyword>
<gene>
    <name evidence="2" type="ORF">FHR33_005366</name>
</gene>
<keyword evidence="1" id="KW-0812">Transmembrane</keyword>
<dbReference type="AlphaFoldDB" id="A0A7W5V7K9"/>
<accession>A0A7W5V7K9</accession>
<dbReference type="GeneID" id="95391690"/>
<name>A0A7W5V7K9_9ACTN</name>
<feature type="transmembrane region" description="Helical" evidence="1">
    <location>
        <begin position="20"/>
        <end position="44"/>
    </location>
</feature>
<dbReference type="RefSeq" id="WP_183652883.1">
    <property type="nucleotide sequence ID" value="NZ_BAAAXX010000021.1"/>
</dbReference>
<organism evidence="2 3">
    <name type="scientific">Nonomuraea dietziae</name>
    <dbReference type="NCBI Taxonomy" id="65515"/>
    <lineage>
        <taxon>Bacteria</taxon>
        <taxon>Bacillati</taxon>
        <taxon>Actinomycetota</taxon>
        <taxon>Actinomycetes</taxon>
        <taxon>Streptosporangiales</taxon>
        <taxon>Streptosporangiaceae</taxon>
        <taxon>Nonomuraea</taxon>
    </lineage>
</organism>
<evidence type="ECO:0000256" key="1">
    <source>
        <dbReference type="SAM" id="Phobius"/>
    </source>
</evidence>
<evidence type="ECO:0000313" key="3">
    <source>
        <dbReference type="Proteomes" id="UP000579945"/>
    </source>
</evidence>
<feature type="transmembrane region" description="Helical" evidence="1">
    <location>
        <begin position="64"/>
        <end position="83"/>
    </location>
</feature>
<keyword evidence="1" id="KW-1133">Transmembrane helix</keyword>
<proteinExistence type="predicted"/>
<protein>
    <submittedName>
        <fullName evidence="2">Uncharacterized protein</fullName>
    </submittedName>
</protein>
<keyword evidence="1" id="KW-0472">Membrane</keyword>
<dbReference type="EMBL" id="JACIBV010000001">
    <property type="protein sequence ID" value="MBB3729506.1"/>
    <property type="molecule type" value="Genomic_DNA"/>
</dbReference>
<evidence type="ECO:0000313" key="2">
    <source>
        <dbReference type="EMBL" id="MBB3729506.1"/>
    </source>
</evidence>
<reference evidence="2 3" key="1">
    <citation type="submission" date="2020-08" db="EMBL/GenBank/DDBJ databases">
        <title>Sequencing the genomes of 1000 actinobacteria strains.</title>
        <authorList>
            <person name="Klenk H.-P."/>
        </authorList>
    </citation>
    <scope>NUCLEOTIDE SEQUENCE [LARGE SCALE GENOMIC DNA]</scope>
    <source>
        <strain evidence="2 3">DSM 44320</strain>
    </source>
</reference>